<dbReference type="InterPro" id="IPR038765">
    <property type="entry name" value="Papain-like_cys_pep_sf"/>
</dbReference>
<evidence type="ECO:0000256" key="1">
    <source>
        <dbReference type="SAM" id="MobiDB-lite"/>
    </source>
</evidence>
<evidence type="ECO:0000313" key="4">
    <source>
        <dbReference type="Proteomes" id="UP000440578"/>
    </source>
</evidence>
<organism evidence="3 4">
    <name type="scientific">Amphibalanus amphitrite</name>
    <name type="common">Striped barnacle</name>
    <name type="synonym">Balanus amphitrite</name>
    <dbReference type="NCBI Taxonomy" id="1232801"/>
    <lineage>
        <taxon>Eukaryota</taxon>
        <taxon>Metazoa</taxon>
        <taxon>Ecdysozoa</taxon>
        <taxon>Arthropoda</taxon>
        <taxon>Crustacea</taxon>
        <taxon>Multicrustacea</taxon>
        <taxon>Cirripedia</taxon>
        <taxon>Thoracica</taxon>
        <taxon>Thoracicalcarea</taxon>
        <taxon>Balanomorpha</taxon>
        <taxon>Balanoidea</taxon>
        <taxon>Balanidae</taxon>
        <taxon>Amphibalaninae</taxon>
        <taxon>Amphibalanus</taxon>
    </lineage>
</organism>
<protein>
    <submittedName>
        <fullName evidence="3">Ubiquitin carboxyl-terminal hydrolase 37</fullName>
    </submittedName>
</protein>
<keyword evidence="4" id="KW-1185">Reference proteome</keyword>
<proteinExistence type="predicted"/>
<comment type="caution">
    <text evidence="3">The sequence shown here is derived from an EMBL/GenBank/DDBJ whole genome shotgun (WGS) entry which is preliminary data.</text>
</comment>
<sequence>MKEEIDARRPTNNLVRDNFQYQTVESYMCTNCHATVLKQQENICWFVSVPRRQDTEAPTLQDALRLSMRPDGRQLLCQHCRHDECRVTTKISQLPRTLIVQLNRYVFLGEESKKVRANVGNPKLLSLNEHVADDVTRPPEWKCTKPALCILSDFEESEAPSSGPSPPSAARGLSPVPATAGLPESAAADSPVSAGAAASEVCSWELGDTNQPPSFKTPTSALKLGHALKKAAEVGVGLAARAEDAERGSRLEDYIRLHQREWGDKISHAALSTLDLRKMNLQDALPLTEDLVQLSNSLREQIGEVATNLAGAHSCNEETKLYNELVTLTSASVTVFNKRRGGESARLLLETYVNRRRGAANKDIASTLSPLERKLAEKMDLVEVLGKRKRRVPIILAPFMRNAMDLIVRMRPRMSLRGNPYIFAKAKSKSYVPGWAAIKSACGTCDLKKLELITSTKIRKYLATVTQVLQLDEQQLEWVANHLGHSLDVHRQFYRLPSEILQLTKVSQLLLAAEQGCISSYKNKSLNDLDVKG</sequence>
<keyword evidence="3" id="KW-0378">Hydrolase</keyword>
<dbReference type="Gene3D" id="3.90.70.10">
    <property type="entry name" value="Cysteine proteinases"/>
    <property type="match status" value="1"/>
</dbReference>
<dbReference type="GO" id="GO:0016579">
    <property type="term" value="P:protein deubiquitination"/>
    <property type="evidence" value="ECO:0007669"/>
    <property type="project" value="InterPro"/>
</dbReference>
<evidence type="ECO:0000259" key="2">
    <source>
        <dbReference type="Pfam" id="PF00443"/>
    </source>
</evidence>
<dbReference type="EMBL" id="VIIS01000906">
    <property type="protein sequence ID" value="KAF0303912.1"/>
    <property type="molecule type" value="Genomic_DNA"/>
</dbReference>
<name>A0A6A4WMP0_AMPAM</name>
<feature type="domain" description="Peptidase C19 ubiquitin carboxyl-terminal hydrolase" evidence="2">
    <location>
        <begin position="8"/>
        <end position="136"/>
    </location>
</feature>
<feature type="region of interest" description="Disordered" evidence="1">
    <location>
        <begin position="155"/>
        <end position="190"/>
    </location>
</feature>
<dbReference type="OrthoDB" id="6382319at2759"/>
<dbReference type="AlphaFoldDB" id="A0A6A4WMP0"/>
<dbReference type="InterPro" id="IPR001394">
    <property type="entry name" value="Peptidase_C19_UCH"/>
</dbReference>
<accession>A0A6A4WMP0</accession>
<dbReference type="GO" id="GO:0004843">
    <property type="term" value="F:cysteine-type deubiquitinase activity"/>
    <property type="evidence" value="ECO:0007669"/>
    <property type="project" value="InterPro"/>
</dbReference>
<dbReference type="PANTHER" id="PTHR33480">
    <property type="entry name" value="SET DOMAIN-CONTAINING PROTEIN-RELATED"/>
    <property type="match status" value="1"/>
</dbReference>
<reference evidence="3 4" key="1">
    <citation type="submission" date="2019-07" db="EMBL/GenBank/DDBJ databases">
        <title>Draft genome assembly of a fouling barnacle, Amphibalanus amphitrite (Darwin, 1854): The first reference genome for Thecostraca.</title>
        <authorList>
            <person name="Kim W."/>
        </authorList>
    </citation>
    <scope>NUCLEOTIDE SEQUENCE [LARGE SCALE GENOMIC DNA]</scope>
    <source>
        <strain evidence="3">SNU_AA5</strain>
        <tissue evidence="3">Soma without cirri and trophi</tissue>
    </source>
</reference>
<dbReference type="Pfam" id="PF00443">
    <property type="entry name" value="UCH"/>
    <property type="match status" value="1"/>
</dbReference>
<evidence type="ECO:0000313" key="3">
    <source>
        <dbReference type="EMBL" id="KAF0303912.1"/>
    </source>
</evidence>
<dbReference type="SUPFAM" id="SSF54001">
    <property type="entry name" value="Cysteine proteinases"/>
    <property type="match status" value="1"/>
</dbReference>
<gene>
    <name evidence="3" type="primary">usp37_3</name>
    <name evidence="3" type="ORF">FJT64_024169</name>
</gene>
<dbReference type="Proteomes" id="UP000440578">
    <property type="component" value="Unassembled WGS sequence"/>
</dbReference>